<feature type="transmembrane region" description="Helical" evidence="2">
    <location>
        <begin position="68"/>
        <end position="94"/>
    </location>
</feature>
<dbReference type="EMBL" id="QAYG01000009">
    <property type="protein sequence ID" value="PTW58839.1"/>
    <property type="molecule type" value="Genomic_DNA"/>
</dbReference>
<feature type="transmembrane region" description="Helical" evidence="2">
    <location>
        <begin position="154"/>
        <end position="176"/>
    </location>
</feature>
<sequence>MTAALSTKARWIGPALAFAGVAAILVVVFALPARSLLDWWILTTVLAPQQVLPLIGLAIALALAGRGVLVGGLVAFALGLTGGLAGEAVLLGFAGGLPDPAGLITPAASIVVGLGLLGPRVLRAGLVPVAALIAGGLCGLFLRLSDPSLRDPAFPIAGAAVVCWIVLAVMLTLRVLRRRWFDVAGRIAGSWLVAIGLMHGGAVIARAVRMEQMPPEPQTQPVSPAARPPDPAVPPGVDPGSFFPDPDTADALPGPARPRGFDPALQP</sequence>
<feature type="transmembrane region" description="Helical" evidence="2">
    <location>
        <begin position="188"/>
        <end position="208"/>
    </location>
</feature>
<dbReference type="OrthoDB" id="7846047at2"/>
<feature type="transmembrane region" description="Helical" evidence="2">
    <location>
        <begin position="39"/>
        <end position="61"/>
    </location>
</feature>
<evidence type="ECO:0000313" key="4">
    <source>
        <dbReference type="Proteomes" id="UP000244081"/>
    </source>
</evidence>
<protein>
    <submittedName>
        <fullName evidence="3">Uncharacterized protein</fullName>
    </submittedName>
</protein>
<name>A0A2T5V510_9HYPH</name>
<feature type="transmembrane region" description="Helical" evidence="2">
    <location>
        <begin position="100"/>
        <end position="117"/>
    </location>
</feature>
<organism evidence="3 4">
    <name type="scientific">Breoghania corrubedonensis</name>
    <dbReference type="NCBI Taxonomy" id="665038"/>
    <lineage>
        <taxon>Bacteria</taxon>
        <taxon>Pseudomonadati</taxon>
        <taxon>Pseudomonadota</taxon>
        <taxon>Alphaproteobacteria</taxon>
        <taxon>Hyphomicrobiales</taxon>
        <taxon>Stappiaceae</taxon>
        <taxon>Breoghania</taxon>
    </lineage>
</organism>
<dbReference type="Proteomes" id="UP000244081">
    <property type="component" value="Unassembled WGS sequence"/>
</dbReference>
<feature type="transmembrane region" description="Helical" evidence="2">
    <location>
        <begin position="12"/>
        <end position="33"/>
    </location>
</feature>
<keyword evidence="2" id="KW-0472">Membrane</keyword>
<dbReference type="AlphaFoldDB" id="A0A2T5V510"/>
<evidence type="ECO:0000313" key="3">
    <source>
        <dbReference type="EMBL" id="PTW58839.1"/>
    </source>
</evidence>
<comment type="caution">
    <text evidence="3">The sequence shown here is derived from an EMBL/GenBank/DDBJ whole genome shotgun (WGS) entry which is preliminary data.</text>
</comment>
<accession>A0A2T5V510</accession>
<reference evidence="3 4" key="1">
    <citation type="submission" date="2018-04" db="EMBL/GenBank/DDBJ databases">
        <title>Genomic Encyclopedia of Archaeal and Bacterial Type Strains, Phase II (KMG-II): from individual species to whole genera.</title>
        <authorList>
            <person name="Goeker M."/>
        </authorList>
    </citation>
    <scope>NUCLEOTIDE SEQUENCE [LARGE SCALE GENOMIC DNA]</scope>
    <source>
        <strain evidence="3 4">DSM 23382</strain>
    </source>
</reference>
<gene>
    <name evidence="3" type="ORF">C8N35_109144</name>
</gene>
<feature type="transmembrane region" description="Helical" evidence="2">
    <location>
        <begin position="124"/>
        <end position="142"/>
    </location>
</feature>
<dbReference type="RefSeq" id="WP_107991360.1">
    <property type="nucleotide sequence ID" value="NZ_QAYG01000009.1"/>
</dbReference>
<proteinExistence type="predicted"/>
<keyword evidence="4" id="KW-1185">Reference proteome</keyword>
<keyword evidence="2" id="KW-1133">Transmembrane helix</keyword>
<keyword evidence="2" id="KW-0812">Transmembrane</keyword>
<evidence type="ECO:0000256" key="1">
    <source>
        <dbReference type="SAM" id="MobiDB-lite"/>
    </source>
</evidence>
<feature type="compositionally biased region" description="Pro residues" evidence="1">
    <location>
        <begin position="226"/>
        <end position="237"/>
    </location>
</feature>
<feature type="region of interest" description="Disordered" evidence="1">
    <location>
        <begin position="213"/>
        <end position="267"/>
    </location>
</feature>
<evidence type="ECO:0000256" key="2">
    <source>
        <dbReference type="SAM" id="Phobius"/>
    </source>
</evidence>